<organism evidence="2 3">
    <name type="scientific">Trifolium medium</name>
    <dbReference type="NCBI Taxonomy" id="97028"/>
    <lineage>
        <taxon>Eukaryota</taxon>
        <taxon>Viridiplantae</taxon>
        <taxon>Streptophyta</taxon>
        <taxon>Embryophyta</taxon>
        <taxon>Tracheophyta</taxon>
        <taxon>Spermatophyta</taxon>
        <taxon>Magnoliopsida</taxon>
        <taxon>eudicotyledons</taxon>
        <taxon>Gunneridae</taxon>
        <taxon>Pentapetalae</taxon>
        <taxon>rosids</taxon>
        <taxon>fabids</taxon>
        <taxon>Fabales</taxon>
        <taxon>Fabaceae</taxon>
        <taxon>Papilionoideae</taxon>
        <taxon>50 kb inversion clade</taxon>
        <taxon>NPAAA clade</taxon>
        <taxon>Hologalegina</taxon>
        <taxon>IRL clade</taxon>
        <taxon>Trifolieae</taxon>
        <taxon>Trifolium</taxon>
    </lineage>
</organism>
<comment type="caution">
    <text evidence="2">The sequence shown here is derived from an EMBL/GenBank/DDBJ whole genome shotgun (WGS) entry which is preliminary data.</text>
</comment>
<accession>A0A392T9V8</accession>
<evidence type="ECO:0000313" key="3">
    <source>
        <dbReference type="Proteomes" id="UP000265520"/>
    </source>
</evidence>
<reference evidence="2 3" key="1">
    <citation type="journal article" date="2018" name="Front. Plant Sci.">
        <title>Red Clover (Trifolium pratense) and Zigzag Clover (T. medium) - A Picture of Genomic Similarities and Differences.</title>
        <authorList>
            <person name="Dluhosova J."/>
            <person name="Istvanek J."/>
            <person name="Nedelnik J."/>
            <person name="Repkova J."/>
        </authorList>
    </citation>
    <scope>NUCLEOTIDE SEQUENCE [LARGE SCALE GENOMIC DNA]</scope>
    <source>
        <strain evidence="3">cv. 10/8</strain>
        <tissue evidence="2">Leaf</tissue>
    </source>
</reference>
<feature type="compositionally biased region" description="Acidic residues" evidence="1">
    <location>
        <begin position="31"/>
        <end position="40"/>
    </location>
</feature>
<name>A0A392T9V8_9FABA</name>
<dbReference type="Proteomes" id="UP000265520">
    <property type="component" value="Unassembled WGS sequence"/>
</dbReference>
<protein>
    <submittedName>
        <fullName evidence="2">Uncharacterized protein</fullName>
    </submittedName>
</protein>
<keyword evidence="3" id="KW-1185">Reference proteome</keyword>
<sequence length="40" mass="4366">SQSEESVEKIVSLGEEDTESEETVAANQEPIDVDEVESID</sequence>
<feature type="non-terminal residue" evidence="2">
    <location>
        <position position="1"/>
    </location>
</feature>
<feature type="region of interest" description="Disordered" evidence="1">
    <location>
        <begin position="1"/>
        <end position="40"/>
    </location>
</feature>
<proteinExistence type="predicted"/>
<dbReference type="AlphaFoldDB" id="A0A392T9V8"/>
<dbReference type="EMBL" id="LXQA010536209">
    <property type="protein sequence ID" value="MCI57849.1"/>
    <property type="molecule type" value="Genomic_DNA"/>
</dbReference>
<evidence type="ECO:0000256" key="1">
    <source>
        <dbReference type="SAM" id="MobiDB-lite"/>
    </source>
</evidence>
<evidence type="ECO:0000313" key="2">
    <source>
        <dbReference type="EMBL" id="MCI57849.1"/>
    </source>
</evidence>